<dbReference type="EMBL" id="CASHTH010001177">
    <property type="protein sequence ID" value="CAI8012323.1"/>
    <property type="molecule type" value="Genomic_DNA"/>
</dbReference>
<dbReference type="InterPro" id="IPR027417">
    <property type="entry name" value="P-loop_NTPase"/>
</dbReference>
<protein>
    <submittedName>
        <fullName evidence="3">Transforming protein RhoA</fullName>
    </submittedName>
</protein>
<dbReference type="Proteomes" id="UP001174909">
    <property type="component" value="Unassembled WGS sequence"/>
</dbReference>
<evidence type="ECO:0000256" key="2">
    <source>
        <dbReference type="ARBA" id="ARBA00023134"/>
    </source>
</evidence>
<dbReference type="SMART" id="SM00174">
    <property type="entry name" value="RHO"/>
    <property type="match status" value="1"/>
</dbReference>
<gene>
    <name evidence="3" type="ORF">GBAR_LOCUS7915</name>
</gene>
<sequence>MDLAILCYSADSPASLKAIKDHWVPELLQAVPRVPYILVGTKKDIRDEQVCKVELSHRSRVNLAKNSSFTGSQQEAREKLIAASQLEAREEFITTSQGLEAAEAIGAKDFIECSAMYRDGTREVFETAAKLALRRSPRRKKKHYRRSADTCTIL</sequence>
<proteinExistence type="predicted"/>
<dbReference type="PANTHER" id="PTHR24072">
    <property type="entry name" value="RHO FAMILY GTPASE"/>
    <property type="match status" value="1"/>
</dbReference>
<dbReference type="SUPFAM" id="SSF52540">
    <property type="entry name" value="P-loop containing nucleoside triphosphate hydrolases"/>
    <property type="match status" value="1"/>
</dbReference>
<dbReference type="Gene3D" id="3.40.50.300">
    <property type="entry name" value="P-loop containing nucleotide triphosphate hydrolases"/>
    <property type="match status" value="1"/>
</dbReference>
<reference evidence="3" key="1">
    <citation type="submission" date="2023-03" db="EMBL/GenBank/DDBJ databases">
        <authorList>
            <person name="Steffen K."/>
            <person name="Cardenas P."/>
        </authorList>
    </citation>
    <scope>NUCLEOTIDE SEQUENCE</scope>
</reference>
<dbReference type="InterPro" id="IPR003578">
    <property type="entry name" value="Small_GTPase_Rho"/>
</dbReference>
<keyword evidence="2" id="KW-0342">GTP-binding</keyword>
<name>A0AA35W8R0_GEOBA</name>
<dbReference type="AlphaFoldDB" id="A0AA35W8R0"/>
<dbReference type="GO" id="GO:0005525">
    <property type="term" value="F:GTP binding"/>
    <property type="evidence" value="ECO:0007669"/>
    <property type="project" value="UniProtKB-KW"/>
</dbReference>
<dbReference type="GO" id="GO:0007264">
    <property type="term" value="P:small GTPase-mediated signal transduction"/>
    <property type="evidence" value="ECO:0007669"/>
    <property type="project" value="InterPro"/>
</dbReference>
<comment type="caution">
    <text evidence="3">The sequence shown here is derived from an EMBL/GenBank/DDBJ whole genome shotgun (WGS) entry which is preliminary data.</text>
</comment>
<dbReference type="InterPro" id="IPR001806">
    <property type="entry name" value="Small_GTPase"/>
</dbReference>
<evidence type="ECO:0000313" key="3">
    <source>
        <dbReference type="EMBL" id="CAI8012323.1"/>
    </source>
</evidence>
<keyword evidence="1" id="KW-0547">Nucleotide-binding</keyword>
<dbReference type="Pfam" id="PF00071">
    <property type="entry name" value="Ras"/>
    <property type="match status" value="1"/>
</dbReference>
<dbReference type="GO" id="GO:0003924">
    <property type="term" value="F:GTPase activity"/>
    <property type="evidence" value="ECO:0007669"/>
    <property type="project" value="InterPro"/>
</dbReference>
<accession>A0AA35W8R0</accession>
<evidence type="ECO:0000256" key="1">
    <source>
        <dbReference type="ARBA" id="ARBA00022741"/>
    </source>
</evidence>
<organism evidence="3 4">
    <name type="scientific">Geodia barretti</name>
    <name type="common">Barrett's horny sponge</name>
    <dbReference type="NCBI Taxonomy" id="519541"/>
    <lineage>
        <taxon>Eukaryota</taxon>
        <taxon>Metazoa</taxon>
        <taxon>Porifera</taxon>
        <taxon>Demospongiae</taxon>
        <taxon>Heteroscleromorpha</taxon>
        <taxon>Tetractinellida</taxon>
        <taxon>Astrophorina</taxon>
        <taxon>Geodiidae</taxon>
        <taxon>Geodia</taxon>
    </lineage>
</organism>
<keyword evidence="4" id="KW-1185">Reference proteome</keyword>
<evidence type="ECO:0000313" key="4">
    <source>
        <dbReference type="Proteomes" id="UP001174909"/>
    </source>
</evidence>